<dbReference type="EMBL" id="LWHQ01000090">
    <property type="protein sequence ID" value="OAS14198.1"/>
    <property type="molecule type" value="Genomic_DNA"/>
</dbReference>
<proteinExistence type="predicted"/>
<gene>
    <name evidence="1" type="ORF">A5481_30420</name>
</gene>
<evidence type="ECO:0000313" key="2">
    <source>
        <dbReference type="Proteomes" id="UP000078316"/>
    </source>
</evidence>
<dbReference type="AlphaFoldDB" id="A0A179RX88"/>
<comment type="caution">
    <text evidence="1">The sequence shown here is derived from an EMBL/GenBank/DDBJ whole genome shotgun (WGS) entry which is preliminary data.</text>
</comment>
<evidence type="ECO:0000313" key="1">
    <source>
        <dbReference type="EMBL" id="OAS14198.1"/>
    </source>
</evidence>
<protein>
    <submittedName>
        <fullName evidence="1">Uncharacterized protein</fullName>
    </submittedName>
</protein>
<organism evidence="1 2">
    <name type="scientific">Methylobacterium platani</name>
    <dbReference type="NCBI Taxonomy" id="427683"/>
    <lineage>
        <taxon>Bacteria</taxon>
        <taxon>Pseudomonadati</taxon>
        <taxon>Pseudomonadota</taxon>
        <taxon>Alphaproteobacteria</taxon>
        <taxon>Hyphomicrobiales</taxon>
        <taxon>Methylobacteriaceae</taxon>
        <taxon>Methylobacterium</taxon>
    </lineage>
</organism>
<accession>A0A179RX88</accession>
<dbReference type="Proteomes" id="UP000078316">
    <property type="component" value="Unassembled WGS sequence"/>
</dbReference>
<reference evidence="1 2" key="1">
    <citation type="submission" date="2016-04" db="EMBL/GenBank/DDBJ databases">
        <authorList>
            <person name="Evans L.H."/>
            <person name="Alamgir A."/>
            <person name="Owens N."/>
            <person name="Weber N.D."/>
            <person name="Virtaneva K."/>
            <person name="Barbian K."/>
            <person name="Babar A."/>
            <person name="Rosenke K."/>
        </authorList>
    </citation>
    <scope>NUCLEOTIDE SEQUENCE [LARGE SCALE GENOMIC DNA]</scope>
    <source>
        <strain evidence="1 2">PMB02</strain>
    </source>
</reference>
<name>A0A179RX88_9HYPH</name>
<sequence>MAHNVRTPAAGTARVLGNVCVAADTWDIPYSPREIQMRRLLARFDFSPERARAVAELAFATTGRRA</sequence>